<evidence type="ECO:0000313" key="20">
    <source>
        <dbReference type="Proteomes" id="UP001301769"/>
    </source>
</evidence>
<dbReference type="PANTHER" id="PTHR45339:SF1">
    <property type="entry name" value="HYBRID SIGNAL TRANSDUCTION HISTIDINE KINASE J"/>
    <property type="match status" value="1"/>
</dbReference>
<reference evidence="19" key="2">
    <citation type="submission" date="2023-05" db="EMBL/GenBank/DDBJ databases">
        <authorList>
            <consortium name="Lawrence Berkeley National Laboratory"/>
            <person name="Steindorff A."/>
            <person name="Hensen N."/>
            <person name="Bonometti L."/>
            <person name="Westerberg I."/>
            <person name="Brannstrom I.O."/>
            <person name="Guillou S."/>
            <person name="Cros-Aarteil S."/>
            <person name="Calhoun S."/>
            <person name="Haridas S."/>
            <person name="Kuo A."/>
            <person name="Mondo S."/>
            <person name="Pangilinan J."/>
            <person name="Riley R."/>
            <person name="Labutti K."/>
            <person name="Andreopoulos B."/>
            <person name="Lipzen A."/>
            <person name="Chen C."/>
            <person name="Yanf M."/>
            <person name="Daum C."/>
            <person name="Ng V."/>
            <person name="Clum A."/>
            <person name="Ohm R."/>
            <person name="Martin F."/>
            <person name="Silar P."/>
            <person name="Natvig D."/>
            <person name="Lalanne C."/>
            <person name="Gautier V."/>
            <person name="Ament-Velasquez S.L."/>
            <person name="Kruys A."/>
            <person name="Hutchinson M.I."/>
            <person name="Powell A.J."/>
            <person name="Barry K."/>
            <person name="Miller A.N."/>
            <person name="Grigoriev I.V."/>
            <person name="Debuchy R."/>
            <person name="Gladieux P."/>
            <person name="Thoren M.H."/>
            <person name="Johannesson H."/>
        </authorList>
    </citation>
    <scope>NUCLEOTIDE SEQUENCE</scope>
    <source>
        <strain evidence="19">PSN293</strain>
    </source>
</reference>
<dbReference type="Proteomes" id="UP001301769">
    <property type="component" value="Unassembled WGS sequence"/>
</dbReference>
<comment type="caution">
    <text evidence="19">The sequence shown here is derived from an EMBL/GenBank/DDBJ whole genome shotgun (WGS) entry which is preliminary data.</text>
</comment>
<feature type="region of interest" description="Disordered" evidence="14">
    <location>
        <begin position="1"/>
        <end position="51"/>
    </location>
</feature>
<dbReference type="InterPro" id="IPR001789">
    <property type="entry name" value="Sig_transdc_resp-reg_receiver"/>
</dbReference>
<dbReference type="GO" id="GO:0005737">
    <property type="term" value="C:cytoplasm"/>
    <property type="evidence" value="ECO:0007669"/>
    <property type="project" value="UniProtKB-SubCell"/>
</dbReference>
<evidence type="ECO:0000259" key="18">
    <source>
        <dbReference type="PROSITE" id="PS50113"/>
    </source>
</evidence>
<feature type="compositionally biased region" description="Low complexity" evidence="14">
    <location>
        <begin position="363"/>
        <end position="373"/>
    </location>
</feature>
<organism evidence="19 20">
    <name type="scientific">Rhypophila decipiens</name>
    <dbReference type="NCBI Taxonomy" id="261697"/>
    <lineage>
        <taxon>Eukaryota</taxon>
        <taxon>Fungi</taxon>
        <taxon>Dikarya</taxon>
        <taxon>Ascomycota</taxon>
        <taxon>Pezizomycotina</taxon>
        <taxon>Sordariomycetes</taxon>
        <taxon>Sordariomycetidae</taxon>
        <taxon>Sordariales</taxon>
        <taxon>Naviculisporaceae</taxon>
        <taxon>Rhypophila</taxon>
    </lineage>
</organism>
<dbReference type="Gene3D" id="1.10.287.130">
    <property type="match status" value="1"/>
</dbReference>
<dbReference type="InterPro" id="IPR003661">
    <property type="entry name" value="HisK_dim/P_dom"/>
</dbReference>
<dbReference type="SUPFAM" id="SSF52172">
    <property type="entry name" value="CheY-like"/>
    <property type="match status" value="1"/>
</dbReference>
<feature type="compositionally biased region" description="Pro residues" evidence="14">
    <location>
        <begin position="30"/>
        <end position="39"/>
    </location>
</feature>
<keyword evidence="20" id="KW-1185">Reference proteome</keyword>
<dbReference type="InterPro" id="IPR001610">
    <property type="entry name" value="PAC"/>
</dbReference>
<dbReference type="Pfam" id="PF02518">
    <property type="entry name" value="HATPase_c"/>
    <property type="match status" value="1"/>
</dbReference>
<dbReference type="InterPro" id="IPR003594">
    <property type="entry name" value="HATPase_dom"/>
</dbReference>
<feature type="modified residue" description="4-aspartylphosphate" evidence="12">
    <location>
        <position position="1166"/>
    </location>
</feature>
<protein>
    <recommendedName>
        <fullName evidence="3">histidine kinase</fullName>
        <ecNumber evidence="3">2.7.13.3</ecNumber>
    </recommendedName>
</protein>
<dbReference type="PRINTS" id="PR00344">
    <property type="entry name" value="BCTRLSENSOR"/>
</dbReference>
<feature type="region of interest" description="Disordered" evidence="14">
    <location>
        <begin position="1426"/>
        <end position="1463"/>
    </location>
</feature>
<evidence type="ECO:0000256" key="1">
    <source>
        <dbReference type="ARBA" id="ARBA00000085"/>
    </source>
</evidence>
<evidence type="ECO:0000256" key="12">
    <source>
        <dbReference type="PROSITE-ProRule" id="PRU00169"/>
    </source>
</evidence>
<proteinExistence type="predicted"/>
<dbReference type="SUPFAM" id="SSF55785">
    <property type="entry name" value="PYP-like sensor domain (PAS domain)"/>
    <property type="match status" value="2"/>
</dbReference>
<keyword evidence="5 12" id="KW-0597">Phosphoprotein</keyword>
<evidence type="ECO:0000256" key="13">
    <source>
        <dbReference type="SAM" id="Coils"/>
    </source>
</evidence>
<dbReference type="EMBL" id="MU858063">
    <property type="protein sequence ID" value="KAK4217037.1"/>
    <property type="molecule type" value="Genomic_DNA"/>
</dbReference>
<dbReference type="GO" id="GO:0000155">
    <property type="term" value="F:phosphorelay sensor kinase activity"/>
    <property type="evidence" value="ECO:0007669"/>
    <property type="project" value="InterPro"/>
</dbReference>
<dbReference type="Gene3D" id="3.30.450.20">
    <property type="entry name" value="PAS domain"/>
    <property type="match status" value="3"/>
</dbReference>
<sequence length="1463" mass="161663">MVPRDLSSADHSAMPHNQDGPGHDPDPEPDAGPPTPPHILSPTPTSAHNHNSFEFKDSLALPHTGGNRFVRDTPVMTPGVARDQSASPFRLAMPSTSPGQLAFSAMQFLPLPVLVLDNFKTVVLANEAMGRLLGTGTGMGSQNGSGGSESMVSVTDLLRGQSLSQVGIDLIQDNGPVWIEWEQFLDQVATEMGTGKTTDSTKSVPPVDDMEQSTPTGATTVDGNNDILADMTDCPTPNACVEVVISKRDFGRRPLDARVYAKRAEPQTYAKMIISPWQLDGNQTYFTLTFTYTEIQRDSPQPAKSYTSNPQTMELTDARFTSNASGPPSQSSNYSHDSRSPSYIVSPSSVSLSSSPFPPLGPPQKSSISSSPSMLQKSTVMKDALLDNTQTPILAMWKDGSVTFPNRAARELFNPNADLGMLNDGFDLLPAWTIWDEDFTRQLELDEYPISVLLRTEKPFTGFRIGMLDREGKRLIFDVEGSAITDEHTGEFLAGVVTCRDVTKLTEEINNIKEADAERFKLICDTMPQLVWTARPDGSHDFFNSRWYSYTGLSEEQSLGEGWELPFHPEDMAETQSRWQHSLQTGEPYMIEYRCRRNDGEWRWFLGRALPLRNKKTGEIEQWFGTCTDVHESIEAKLEASRTRQQLLSVMAHSQMTMFTVDLNGKVTMLEGALIWESQGDHHNSKWYIGEDVYDVFNRLNSQLPKGQMPPFLKPLESVLAGLESDEIQEHEMDGRWYRTRLQPLGKKSGEGDTQTTAIEGVIGLIMDVTELKAKERDIEAREREKRKLVAAEAAAKEASRLKSQFLANMSHEIRTPITGVIGMAELLLDHELPEEPRELSENIYRSANALLTVINDILDFSKVESGRLDIEEVRFSLSVIIRDVLKMLSFAADKKSLAFQSNISSDIDADLVVLGDPGRVRQIITNLLTNSIKFTNQGYVKFSVMIEKQDADQIEVKFSVEDTGIGIEEGVRTRLFVPFSQGDSSTARRFGGTGLGLTISKNLLDLMRGRITLESTLGTGTTATFWIPFKRPHGVRKPNLVQLEALPDRLQAEMSVSCHSSEFEQIVGTPPGELTGSPLDKNRTPWRNPSISSSNIGEDDLQAADRANIHILVVEDNAINQQIAIKTIRKLGFQVTAAWNGKEALEYVAAAKQGTKRKPDIILMDVQMPVIDGYKCTHLLRHHLPYKTYVSDIPIVAMTASAIQGDKEKCKRAGMDDYLAKPVKSKTLERMLLRWLTSRRPTISPPDGSARSDCSEASEQCNNADIPVVGVQDDEDVAMAKMNEELYSSDEVVSPGDDKSNNLPTPRPISHDRPGLVGDGYFGHDTITQANSGAKSPDREYPTRTLTSPSPTMQASLLNASSNYLLPEPSPDPLPGSIYNHHHSAVESPPLDGEAISPMNKILQAEMAMQSRDDKLIELAMAGNSLGHGHAHSYGKEPGDSLTVENVGRLEEEGRKKSKRSG</sequence>
<comment type="function">
    <text evidence="11">Involved in the control of the SAPK-dependent transcriptional response to peroxide stress. Regulates sty1 activity.</text>
</comment>
<feature type="coiled-coil region" evidence="13">
    <location>
        <begin position="772"/>
        <end position="802"/>
    </location>
</feature>
<dbReference type="FunFam" id="1.10.287.130:FF:000002">
    <property type="entry name" value="Two-component osmosensing histidine kinase"/>
    <property type="match status" value="1"/>
</dbReference>
<dbReference type="InterPro" id="IPR000700">
    <property type="entry name" value="PAS-assoc_C"/>
</dbReference>
<dbReference type="PROSITE" id="PS50113">
    <property type="entry name" value="PAC"/>
    <property type="match status" value="1"/>
</dbReference>
<feature type="region of interest" description="Disordered" evidence="14">
    <location>
        <begin position="319"/>
        <end position="347"/>
    </location>
</feature>
<dbReference type="SMART" id="SM00448">
    <property type="entry name" value="REC"/>
    <property type="match status" value="1"/>
</dbReference>
<keyword evidence="6" id="KW-0808">Transferase</keyword>
<evidence type="ECO:0000256" key="2">
    <source>
        <dbReference type="ARBA" id="ARBA00004496"/>
    </source>
</evidence>
<evidence type="ECO:0000256" key="7">
    <source>
        <dbReference type="ARBA" id="ARBA00022741"/>
    </source>
</evidence>
<dbReference type="InterPro" id="IPR004358">
    <property type="entry name" value="Sig_transdc_His_kin-like_C"/>
</dbReference>
<evidence type="ECO:0000256" key="9">
    <source>
        <dbReference type="ARBA" id="ARBA00022840"/>
    </source>
</evidence>
<feature type="domain" description="Histidine kinase" evidence="15">
    <location>
        <begin position="809"/>
        <end position="1032"/>
    </location>
</feature>
<dbReference type="InterPro" id="IPR005467">
    <property type="entry name" value="His_kinase_dom"/>
</dbReference>
<keyword evidence="7" id="KW-0547">Nucleotide-binding</keyword>
<evidence type="ECO:0000256" key="4">
    <source>
        <dbReference type="ARBA" id="ARBA00022490"/>
    </source>
</evidence>
<evidence type="ECO:0000259" key="15">
    <source>
        <dbReference type="PROSITE" id="PS50109"/>
    </source>
</evidence>
<feature type="compositionally biased region" description="Polar residues" evidence="14">
    <location>
        <begin position="212"/>
        <end position="223"/>
    </location>
</feature>
<dbReference type="InterPro" id="IPR036890">
    <property type="entry name" value="HATPase_C_sf"/>
</dbReference>
<dbReference type="Pfam" id="PF00072">
    <property type="entry name" value="Response_reg"/>
    <property type="match status" value="1"/>
</dbReference>
<dbReference type="SMART" id="SM00086">
    <property type="entry name" value="PAC"/>
    <property type="match status" value="2"/>
</dbReference>
<dbReference type="PROSITE" id="PS50112">
    <property type="entry name" value="PAS"/>
    <property type="match status" value="1"/>
</dbReference>
<dbReference type="InterPro" id="IPR000014">
    <property type="entry name" value="PAS"/>
</dbReference>
<dbReference type="GO" id="GO:0009365">
    <property type="term" value="C:protein histidine kinase complex"/>
    <property type="evidence" value="ECO:0007669"/>
    <property type="project" value="UniProtKB-ARBA"/>
</dbReference>
<dbReference type="CDD" id="cd00130">
    <property type="entry name" value="PAS"/>
    <property type="match status" value="1"/>
</dbReference>
<feature type="domain" description="PAS" evidence="17">
    <location>
        <begin position="516"/>
        <end position="586"/>
    </location>
</feature>
<evidence type="ECO:0000313" key="19">
    <source>
        <dbReference type="EMBL" id="KAK4217037.1"/>
    </source>
</evidence>
<dbReference type="SUPFAM" id="SSF55874">
    <property type="entry name" value="ATPase domain of HSP90 chaperone/DNA topoisomerase II/histidine kinase"/>
    <property type="match status" value="1"/>
</dbReference>
<dbReference type="SUPFAM" id="SSF47384">
    <property type="entry name" value="Homodimeric domain of signal transducing histidine kinase"/>
    <property type="match status" value="1"/>
</dbReference>
<dbReference type="SMART" id="SM00387">
    <property type="entry name" value="HATPase_c"/>
    <property type="match status" value="1"/>
</dbReference>
<dbReference type="Gene3D" id="3.30.565.10">
    <property type="entry name" value="Histidine kinase-like ATPase, C-terminal domain"/>
    <property type="match status" value="1"/>
</dbReference>
<feature type="region of interest" description="Disordered" evidence="14">
    <location>
        <begin position="1068"/>
        <end position="1098"/>
    </location>
</feature>
<feature type="region of interest" description="Disordered" evidence="14">
    <location>
        <begin position="354"/>
        <end position="373"/>
    </location>
</feature>
<dbReference type="PANTHER" id="PTHR45339">
    <property type="entry name" value="HYBRID SIGNAL TRANSDUCTION HISTIDINE KINASE J"/>
    <property type="match status" value="1"/>
</dbReference>
<gene>
    <name evidence="19" type="ORF">QBC37DRAFT_68724</name>
</gene>
<dbReference type="GO" id="GO:1900745">
    <property type="term" value="P:positive regulation of p38MAPK cascade"/>
    <property type="evidence" value="ECO:0007669"/>
    <property type="project" value="UniProtKB-ARBA"/>
</dbReference>
<evidence type="ECO:0000256" key="11">
    <source>
        <dbReference type="ARBA" id="ARBA00054109"/>
    </source>
</evidence>
<keyword evidence="10" id="KW-0902">Two-component regulatory system</keyword>
<feature type="domain" description="PAC" evidence="18">
    <location>
        <begin position="589"/>
        <end position="642"/>
    </location>
</feature>
<dbReference type="PROSITE" id="PS50110">
    <property type="entry name" value="RESPONSE_REGULATORY"/>
    <property type="match status" value="1"/>
</dbReference>
<feature type="compositionally biased region" description="Polar residues" evidence="14">
    <location>
        <begin position="1345"/>
        <end position="1355"/>
    </location>
</feature>
<evidence type="ECO:0000259" key="17">
    <source>
        <dbReference type="PROSITE" id="PS50112"/>
    </source>
</evidence>
<keyword evidence="8 19" id="KW-0418">Kinase</keyword>
<feature type="compositionally biased region" description="Polar residues" evidence="14">
    <location>
        <begin position="1086"/>
        <end position="1097"/>
    </location>
</feature>
<dbReference type="FunFam" id="3.30.565.10:FF:000010">
    <property type="entry name" value="Sensor histidine kinase RcsC"/>
    <property type="match status" value="1"/>
</dbReference>
<dbReference type="EC" id="2.7.13.3" evidence="3"/>
<reference evidence="19" key="1">
    <citation type="journal article" date="2023" name="Mol. Phylogenet. Evol.">
        <title>Genome-scale phylogeny and comparative genomics of the fungal order Sordariales.</title>
        <authorList>
            <person name="Hensen N."/>
            <person name="Bonometti L."/>
            <person name="Westerberg I."/>
            <person name="Brannstrom I.O."/>
            <person name="Guillou S."/>
            <person name="Cros-Aarteil S."/>
            <person name="Calhoun S."/>
            <person name="Haridas S."/>
            <person name="Kuo A."/>
            <person name="Mondo S."/>
            <person name="Pangilinan J."/>
            <person name="Riley R."/>
            <person name="LaButti K."/>
            <person name="Andreopoulos B."/>
            <person name="Lipzen A."/>
            <person name="Chen C."/>
            <person name="Yan M."/>
            <person name="Daum C."/>
            <person name="Ng V."/>
            <person name="Clum A."/>
            <person name="Steindorff A."/>
            <person name="Ohm R.A."/>
            <person name="Martin F."/>
            <person name="Silar P."/>
            <person name="Natvig D.O."/>
            <person name="Lalanne C."/>
            <person name="Gautier V."/>
            <person name="Ament-Velasquez S.L."/>
            <person name="Kruys A."/>
            <person name="Hutchinson M.I."/>
            <person name="Powell A.J."/>
            <person name="Barry K."/>
            <person name="Miller A.N."/>
            <person name="Grigoriev I.V."/>
            <person name="Debuchy R."/>
            <person name="Gladieux P."/>
            <person name="Hiltunen Thoren M."/>
            <person name="Johannesson H."/>
        </authorList>
    </citation>
    <scope>NUCLEOTIDE SEQUENCE</scope>
    <source>
        <strain evidence="19">PSN293</strain>
    </source>
</reference>
<dbReference type="NCBIfam" id="TIGR00229">
    <property type="entry name" value="sensory_box"/>
    <property type="match status" value="1"/>
</dbReference>
<keyword evidence="4" id="KW-0963">Cytoplasm</keyword>
<dbReference type="CDD" id="cd16922">
    <property type="entry name" value="HATPase_EvgS-ArcB-TorS-like"/>
    <property type="match status" value="1"/>
</dbReference>
<dbReference type="Pfam" id="PF00512">
    <property type="entry name" value="HisKA"/>
    <property type="match status" value="1"/>
</dbReference>
<dbReference type="InterPro" id="IPR011006">
    <property type="entry name" value="CheY-like_superfamily"/>
</dbReference>
<dbReference type="InterPro" id="IPR036097">
    <property type="entry name" value="HisK_dim/P_sf"/>
</dbReference>
<dbReference type="Gene3D" id="3.40.50.2300">
    <property type="match status" value="1"/>
</dbReference>
<evidence type="ECO:0000259" key="16">
    <source>
        <dbReference type="PROSITE" id="PS50110"/>
    </source>
</evidence>
<dbReference type="SMART" id="SM00091">
    <property type="entry name" value="PAS"/>
    <property type="match status" value="2"/>
</dbReference>
<feature type="region of interest" description="Disordered" evidence="14">
    <location>
        <begin position="1288"/>
        <end position="1355"/>
    </location>
</feature>
<dbReference type="FunFam" id="3.30.450.20:FF:000099">
    <property type="entry name" value="Sensory box sensor histidine kinase"/>
    <property type="match status" value="1"/>
</dbReference>
<dbReference type="Pfam" id="PF08447">
    <property type="entry name" value="PAS_3"/>
    <property type="match status" value="1"/>
</dbReference>
<keyword evidence="13" id="KW-0175">Coiled coil</keyword>
<dbReference type="CDD" id="cd00082">
    <property type="entry name" value="HisKA"/>
    <property type="match status" value="1"/>
</dbReference>
<keyword evidence="9" id="KW-0067">ATP-binding</keyword>
<comment type="subcellular location">
    <subcellularLocation>
        <location evidence="2">Cytoplasm</location>
    </subcellularLocation>
</comment>
<dbReference type="SMART" id="SM00388">
    <property type="entry name" value="HisKA"/>
    <property type="match status" value="1"/>
</dbReference>
<dbReference type="CDD" id="cd17546">
    <property type="entry name" value="REC_hyHK_CKI1_RcsC-like"/>
    <property type="match status" value="1"/>
</dbReference>
<evidence type="ECO:0000256" key="14">
    <source>
        <dbReference type="SAM" id="MobiDB-lite"/>
    </source>
</evidence>
<dbReference type="PROSITE" id="PS50109">
    <property type="entry name" value="HIS_KIN"/>
    <property type="match status" value="1"/>
</dbReference>
<dbReference type="GO" id="GO:0005524">
    <property type="term" value="F:ATP binding"/>
    <property type="evidence" value="ECO:0007669"/>
    <property type="project" value="UniProtKB-KW"/>
</dbReference>
<dbReference type="InterPro" id="IPR013655">
    <property type="entry name" value="PAS_fold_3"/>
</dbReference>
<comment type="catalytic activity">
    <reaction evidence="1">
        <text>ATP + protein L-histidine = ADP + protein N-phospho-L-histidine.</text>
        <dbReference type="EC" id="2.7.13.3"/>
    </reaction>
</comment>
<evidence type="ECO:0000256" key="10">
    <source>
        <dbReference type="ARBA" id="ARBA00023012"/>
    </source>
</evidence>
<evidence type="ECO:0000256" key="3">
    <source>
        <dbReference type="ARBA" id="ARBA00012438"/>
    </source>
</evidence>
<name>A0AAN6YI03_9PEZI</name>
<evidence type="ECO:0000256" key="8">
    <source>
        <dbReference type="ARBA" id="ARBA00022777"/>
    </source>
</evidence>
<dbReference type="InterPro" id="IPR035965">
    <property type="entry name" value="PAS-like_dom_sf"/>
</dbReference>
<evidence type="ECO:0000256" key="6">
    <source>
        <dbReference type="ARBA" id="ARBA00022679"/>
    </source>
</evidence>
<feature type="region of interest" description="Disordered" evidence="14">
    <location>
        <begin position="194"/>
        <end position="223"/>
    </location>
</feature>
<accession>A0AAN6YI03</accession>
<feature type="domain" description="Response regulatory" evidence="16">
    <location>
        <begin position="1111"/>
        <end position="1237"/>
    </location>
</feature>
<feature type="compositionally biased region" description="Polar residues" evidence="14">
    <location>
        <begin position="319"/>
        <end position="335"/>
    </location>
</feature>
<evidence type="ECO:0000256" key="5">
    <source>
        <dbReference type="ARBA" id="ARBA00022553"/>
    </source>
</evidence>